<organism evidence="1">
    <name type="scientific">Ananas comosus var. bracteatus</name>
    <name type="common">red pineapple</name>
    <dbReference type="NCBI Taxonomy" id="296719"/>
    <lineage>
        <taxon>Eukaryota</taxon>
        <taxon>Viridiplantae</taxon>
        <taxon>Streptophyta</taxon>
        <taxon>Embryophyta</taxon>
        <taxon>Tracheophyta</taxon>
        <taxon>Spermatophyta</taxon>
        <taxon>Magnoliopsida</taxon>
        <taxon>Liliopsida</taxon>
        <taxon>Poales</taxon>
        <taxon>Bromeliaceae</taxon>
        <taxon>Bromelioideae</taxon>
        <taxon>Ananas</taxon>
    </lineage>
</organism>
<protein>
    <submittedName>
        <fullName evidence="1">Uncharacterized protein</fullName>
    </submittedName>
</protein>
<gene>
    <name evidence="1" type="ORF">CB5_LOCUS1272</name>
</gene>
<sequence length="358" mass="41305">MMFSMMIGIEARIEQVIRMTPAPQQRNKQRSEPVEAFESQIDGEKALTRGTSKDESCIKETCRVITISDGTSENFMIKRRQDKRPIAVNTNEDDIWDLYETSSPSNEMKRLDGIEPRLLGVECELKILRLEVRSLKRNLDCVATGVKSLSTQMKDIMKSDDDEELLQLIQQFQAKEKPWGEDSCDEEEADAICNDISEVKVIKRTLELSENPLSIIRAPEKHYKALPARVMMNVTNLDTFFVPPKVEVVNGKKEVIEGILFYKSEYEKHVDLIELENSDDETFEDITIPRYFSNKLKSVIHRSGCPTRRSRSDRKRCQKMWDIPQNRIVFPNGRTSHTRGLGSTKILRDILIHAIWLP</sequence>
<dbReference type="EMBL" id="LR862138">
    <property type="protein sequence ID" value="CAD1818061.1"/>
    <property type="molecule type" value="Genomic_DNA"/>
</dbReference>
<name>A0A6V7NHK2_ANACO</name>
<reference evidence="1" key="1">
    <citation type="submission" date="2020-07" db="EMBL/GenBank/DDBJ databases">
        <authorList>
            <person name="Lin J."/>
        </authorList>
    </citation>
    <scope>NUCLEOTIDE SEQUENCE</scope>
</reference>
<dbReference type="AlphaFoldDB" id="A0A6V7NHK2"/>
<accession>A0A6V7NHK2</accession>
<proteinExistence type="predicted"/>
<evidence type="ECO:0000313" key="1">
    <source>
        <dbReference type="EMBL" id="CAD1818061.1"/>
    </source>
</evidence>